<dbReference type="InterPro" id="IPR020025">
    <property type="entry name" value="PseB"/>
</dbReference>
<dbReference type="PANTHER" id="PTHR43318">
    <property type="entry name" value="UDP-N-ACETYLGLUCOSAMINE 4,6-DEHYDRATASE"/>
    <property type="match status" value="1"/>
</dbReference>
<dbReference type="SUPFAM" id="SSF51735">
    <property type="entry name" value="NAD(P)-binding Rossmann-fold domains"/>
    <property type="match status" value="1"/>
</dbReference>
<protein>
    <submittedName>
        <fullName evidence="3">UDP-N-acetylglucosamine 4,6-dehydratase (Inverting)</fullName>
    </submittedName>
</protein>
<dbReference type="CDD" id="cd05237">
    <property type="entry name" value="UDP_invert_4-6DH_SDR_e"/>
    <property type="match status" value="1"/>
</dbReference>
<evidence type="ECO:0000259" key="2">
    <source>
        <dbReference type="Pfam" id="PF02719"/>
    </source>
</evidence>
<keyword evidence="4" id="KW-1185">Reference proteome</keyword>
<dbReference type="RefSeq" id="WP_104320286.1">
    <property type="nucleotide sequence ID" value="NZ_PSSX01000001.1"/>
</dbReference>
<dbReference type="Pfam" id="PF02719">
    <property type="entry name" value="Polysacc_synt_2"/>
    <property type="match status" value="1"/>
</dbReference>
<dbReference type="NCBIfam" id="TIGR03589">
    <property type="entry name" value="PseB"/>
    <property type="match status" value="1"/>
</dbReference>
<dbReference type="InterPro" id="IPR003869">
    <property type="entry name" value="Polysac_CapD-like"/>
</dbReference>
<dbReference type="Gene3D" id="3.40.50.720">
    <property type="entry name" value="NAD(P)-binding Rossmann-like Domain"/>
    <property type="match status" value="1"/>
</dbReference>
<name>A0A2S5ZF41_9GAMM</name>
<dbReference type="OrthoDB" id="9803111at2"/>
<reference evidence="3 4" key="1">
    <citation type="submission" date="2018-01" db="EMBL/GenBank/DDBJ databases">
        <title>Complete genome sequences of the type strains of Marinobacter flavimaris and Marinobacter maroccanus.</title>
        <authorList>
            <person name="Palau M."/>
            <person name="Boujida N."/>
            <person name="Manresa A."/>
            <person name="Minana-Galbis D."/>
        </authorList>
    </citation>
    <scope>NUCLEOTIDE SEQUENCE [LARGE SCALE GENOMIC DNA]</scope>
    <source>
        <strain evidence="3 4">N4</strain>
    </source>
</reference>
<gene>
    <name evidence="3" type="primary">pseB</name>
    <name evidence="3" type="ORF">KEHDKFFH_01530</name>
</gene>
<dbReference type="InterPro" id="IPR051203">
    <property type="entry name" value="Polysaccharide_Synthase-Rel"/>
</dbReference>
<evidence type="ECO:0000313" key="3">
    <source>
        <dbReference type="EMBL" id="PPI86030.1"/>
    </source>
</evidence>
<organism evidence="3 4">
    <name type="scientific">Marinobacter maroccanus</name>
    <dbReference type="NCBI Taxonomy" id="2055143"/>
    <lineage>
        <taxon>Bacteria</taxon>
        <taxon>Pseudomonadati</taxon>
        <taxon>Pseudomonadota</taxon>
        <taxon>Gammaproteobacteria</taxon>
        <taxon>Pseudomonadales</taxon>
        <taxon>Marinobacteraceae</taxon>
        <taxon>Marinobacter</taxon>
    </lineage>
</organism>
<comment type="similarity">
    <text evidence="1">Belongs to the polysaccharide synthase family.</text>
</comment>
<accession>A0A2S5ZF41</accession>
<feature type="domain" description="Polysaccharide biosynthesis protein CapD-like" evidence="2">
    <location>
        <begin position="7"/>
        <end position="278"/>
    </location>
</feature>
<evidence type="ECO:0000256" key="1">
    <source>
        <dbReference type="ARBA" id="ARBA00007430"/>
    </source>
</evidence>
<dbReference type="EMBL" id="PSSX01000001">
    <property type="protein sequence ID" value="PPI86030.1"/>
    <property type="molecule type" value="Genomic_DNA"/>
</dbReference>
<dbReference type="Proteomes" id="UP000239917">
    <property type="component" value="Unassembled WGS sequence"/>
</dbReference>
<proteinExistence type="inferred from homology"/>
<evidence type="ECO:0000313" key="4">
    <source>
        <dbReference type="Proteomes" id="UP000239917"/>
    </source>
</evidence>
<comment type="caution">
    <text evidence="3">The sequence shown here is derived from an EMBL/GenBank/DDBJ whole genome shotgun (WGS) entry which is preliminary data.</text>
</comment>
<dbReference type="AlphaFoldDB" id="A0A2S5ZF41"/>
<sequence length="332" mass="37340">MFENSSILITGGTGSFGHTFVPMLLERFNPRKVIIFSRDEMKQWEMAKKFAGDHRVRFFIGDVRDKDRLYRALDGVDYVVHAAATKIVPTAEYNPFECIKTNINGAMNLIDACIDKGVKRVVALSTDKASSPINLYGATKLASDKLFVSGNSYAGGHETRFAVVRYGNVMGSRGSVIPFFMSVKDQGVLPITDERMTRFMISLEEGVELVWHAFEDMEGGEIYVKKIPSMKVTDLARVVSPDAKHEIVGIRPGEKLHEQMIGAEDSYYTYEYPEHFKILPAIHDWSADAARIKDGKKVPEGFVYSSDNNTEWMSQDDLQAWIDANREKIGSI</sequence>
<dbReference type="PANTHER" id="PTHR43318:SF2">
    <property type="entry name" value="UDP-N-ACETYLGLUCOSAMINE 4,6-DEHYDRATASE (INVERTING)"/>
    <property type="match status" value="1"/>
</dbReference>
<dbReference type="InterPro" id="IPR036291">
    <property type="entry name" value="NAD(P)-bd_dom_sf"/>
</dbReference>